<evidence type="ECO:0000313" key="3">
    <source>
        <dbReference type="EMBL" id="CAB4765878.1"/>
    </source>
</evidence>
<dbReference type="EMBL" id="CAEZYR010000141">
    <property type="protein sequence ID" value="CAB4765878.1"/>
    <property type="molecule type" value="Genomic_DNA"/>
</dbReference>
<evidence type="ECO:0000313" key="6">
    <source>
        <dbReference type="EMBL" id="CAB5017092.1"/>
    </source>
</evidence>
<proteinExistence type="predicted"/>
<name>A0A6J7QRJ7_9ZZZZ</name>
<protein>
    <submittedName>
        <fullName evidence="6">Unannotated protein</fullName>
    </submittedName>
</protein>
<dbReference type="Pfam" id="PF04909">
    <property type="entry name" value="Amidohydro_2"/>
    <property type="match status" value="1"/>
</dbReference>
<evidence type="ECO:0000259" key="2">
    <source>
        <dbReference type="Pfam" id="PF04909"/>
    </source>
</evidence>
<organism evidence="6">
    <name type="scientific">freshwater metagenome</name>
    <dbReference type="NCBI Taxonomy" id="449393"/>
    <lineage>
        <taxon>unclassified sequences</taxon>
        <taxon>metagenomes</taxon>
        <taxon>ecological metagenomes</taxon>
    </lineage>
</organism>
<evidence type="ECO:0000256" key="1">
    <source>
        <dbReference type="ARBA" id="ARBA00023239"/>
    </source>
</evidence>
<evidence type="ECO:0000313" key="4">
    <source>
        <dbReference type="EMBL" id="CAB4815758.1"/>
    </source>
</evidence>
<dbReference type="SUPFAM" id="SSF51556">
    <property type="entry name" value="Metallo-dependent hydrolases"/>
    <property type="match status" value="1"/>
</dbReference>
<dbReference type="Gene3D" id="3.20.20.140">
    <property type="entry name" value="Metal-dependent hydrolases"/>
    <property type="match status" value="1"/>
</dbReference>
<dbReference type="GO" id="GO:0016831">
    <property type="term" value="F:carboxy-lyase activity"/>
    <property type="evidence" value="ECO:0007669"/>
    <property type="project" value="InterPro"/>
</dbReference>
<dbReference type="GO" id="GO:0019748">
    <property type="term" value="P:secondary metabolic process"/>
    <property type="evidence" value="ECO:0007669"/>
    <property type="project" value="TreeGrafter"/>
</dbReference>
<dbReference type="PANTHER" id="PTHR21240">
    <property type="entry name" value="2-AMINO-3-CARBOXYLMUCONATE-6-SEMIALDEHYDE DECARBOXYLASE"/>
    <property type="match status" value="1"/>
</dbReference>
<dbReference type="InterPro" id="IPR006680">
    <property type="entry name" value="Amidohydro-rel"/>
</dbReference>
<evidence type="ECO:0000313" key="5">
    <source>
        <dbReference type="EMBL" id="CAB4928823.1"/>
    </source>
</evidence>
<dbReference type="InterPro" id="IPR032465">
    <property type="entry name" value="ACMSD"/>
</dbReference>
<reference evidence="6" key="1">
    <citation type="submission" date="2020-05" db="EMBL/GenBank/DDBJ databases">
        <authorList>
            <person name="Chiriac C."/>
            <person name="Salcher M."/>
            <person name="Ghai R."/>
            <person name="Kavagutti S V."/>
        </authorList>
    </citation>
    <scope>NUCLEOTIDE SEQUENCE</scope>
</reference>
<dbReference type="GO" id="GO:0016787">
    <property type="term" value="F:hydrolase activity"/>
    <property type="evidence" value="ECO:0007669"/>
    <property type="project" value="InterPro"/>
</dbReference>
<accession>A0A6J7QRJ7</accession>
<feature type="domain" description="Amidohydrolase-related" evidence="2">
    <location>
        <begin position="11"/>
        <end position="385"/>
    </location>
</feature>
<dbReference type="EMBL" id="CAFBMH010000129">
    <property type="protein sequence ID" value="CAB4928823.1"/>
    <property type="molecule type" value="Genomic_DNA"/>
</dbReference>
<gene>
    <name evidence="3" type="ORF">UFOPK2754_02770</name>
    <name evidence="4" type="ORF">UFOPK3139_00336</name>
    <name evidence="5" type="ORF">UFOPK3543_02532</name>
    <name evidence="6" type="ORF">UFOPK3967_02549</name>
</gene>
<dbReference type="InterPro" id="IPR032466">
    <property type="entry name" value="Metal_Hydrolase"/>
</dbReference>
<dbReference type="EMBL" id="CAFABA010000008">
    <property type="protein sequence ID" value="CAB4815758.1"/>
    <property type="molecule type" value="Genomic_DNA"/>
</dbReference>
<sequence>MSIIGDLKVIDVDAHITESADLWTSRAPAAYADRVPSVVETPNGLFWTVDGVMLGRALGGSVIARGRKKVPGISFMSWDADESDPSSYDMVERVKVLDDLGIWAQILYPNAAGFGSQAFGKVADPELRRLCASLFNEGMLEIQEASGGRLYPMALLPWWDIAASVVEARRAADDGFRGVTMHSDPHTMGLPDLGDRAWDPLWEVCTAERLPINFHIGASETSLTWFGSSPWPSQNDENRLAIGSSMMYLSNARVLANMIYSGVLERFPALKLVSVESGVGWIPSFLEALDYQQRESAPGSMDTLSLRPSDYFRRQVYGCFWFERDSVPPAIESLGAGHVLFETDYPHPTCLYPDPLGQVAELEPRLGPDIMRMILQDNAAELYRIDVS</sequence>
<keyword evidence="1" id="KW-0456">Lyase</keyword>
<dbReference type="EMBL" id="CAFBOS010000203">
    <property type="protein sequence ID" value="CAB5017092.1"/>
    <property type="molecule type" value="Genomic_DNA"/>
</dbReference>
<dbReference type="AlphaFoldDB" id="A0A6J7QRJ7"/>
<dbReference type="GO" id="GO:0005737">
    <property type="term" value="C:cytoplasm"/>
    <property type="evidence" value="ECO:0007669"/>
    <property type="project" value="TreeGrafter"/>
</dbReference>
<dbReference type="PANTHER" id="PTHR21240:SF28">
    <property type="entry name" value="ISO-OROTATE DECARBOXYLASE (EUROFUNG)"/>
    <property type="match status" value="1"/>
</dbReference>